<evidence type="ECO:0008006" key="2">
    <source>
        <dbReference type="Google" id="ProtNLM"/>
    </source>
</evidence>
<organism evidence="1">
    <name type="scientific">Oscillatoriales cyanobacterium SpSt-418</name>
    <dbReference type="NCBI Taxonomy" id="2282169"/>
    <lineage>
        <taxon>Bacteria</taxon>
        <taxon>Bacillati</taxon>
        <taxon>Cyanobacteriota</taxon>
        <taxon>Cyanophyceae</taxon>
        <taxon>Oscillatoriophycideae</taxon>
        <taxon>Oscillatoriales</taxon>
    </lineage>
</organism>
<gene>
    <name evidence="1" type="ORF">ENR64_16295</name>
</gene>
<dbReference type="EMBL" id="DSRU01000233">
    <property type="protein sequence ID" value="HFM99282.1"/>
    <property type="molecule type" value="Genomic_DNA"/>
</dbReference>
<accession>A0A7C3KHC8</accession>
<dbReference type="CDD" id="cd01029">
    <property type="entry name" value="TOPRIM_primases"/>
    <property type="match status" value="1"/>
</dbReference>
<dbReference type="Gene3D" id="3.40.50.300">
    <property type="entry name" value="P-loop containing nucleotide triphosphate hydrolases"/>
    <property type="match status" value="1"/>
</dbReference>
<comment type="caution">
    <text evidence="1">The sequence shown here is derived from an EMBL/GenBank/DDBJ whole genome shotgun (WGS) entry which is preliminary data.</text>
</comment>
<dbReference type="Gene3D" id="3.40.1360.10">
    <property type="match status" value="1"/>
</dbReference>
<sequence length="697" mass="79422">MTNKMNNLLNRSGKNSPCPVCERTKDADCRWREDFVLCHTFVDSDAGAPSFKYRGATKDGLWGQYARQPALTVDNQKPIRRRGKKEFFYPSRDGSRLVKVQRIDHGRGSKKFIQFHWNGENWCPKLPDYVKKQVPIYCYQEVQKAISMDKHIFLVEGEECANKLWKLGIAATTTIGGSAGYKRYGDYAKDLENAYLVLCPDQDQPGIKYMETIAKDFPHAQWFYPYPNSDLWNTALPSKGGLDIADWIDQEGTTREEILAAVGLRNHQYLVSEKDETCTTETNMYLSYEDVIKRVGEILQIDEGRQDWEGGLLASRIKGFSWNQLKSMYQKSLDCCTEFKPVDVHEFLESGPENRAWLISGYISRATTLVLFADGGVGKTLLAYDMSRAIALGQSWNGFRVNQGKVLIIQTDEPEIDTRERLNIAGFKDIPAGQIHIESHWQFSQLDKLKRWIEAERPAFVMIDSLTSANRSAIAGSEWDASYAASLYNLRDIANTYGCSIMILHHENKGGGARGTTAIRNNVSEVWRLRRGTEKETLKPTQRILEIEKSRSSCNGTFQIELDLDNFSWVHQGDFGEQGRSLPLFAQILNYLETRPGIKFEPEELLSEFPCSSKDAIRKQLERLRSQGLIESEERTKTHKTGASRYKVYFIKQQGNKEDKHSIENLSSVDETKIHHSVQTLDSLNSCIDDVQGLESL</sequence>
<evidence type="ECO:0000313" key="1">
    <source>
        <dbReference type="EMBL" id="HFM99282.1"/>
    </source>
</evidence>
<name>A0A7C3KHC8_9CYAN</name>
<dbReference type="SUPFAM" id="SSF52540">
    <property type="entry name" value="P-loop containing nucleoside triphosphate hydrolases"/>
    <property type="match status" value="1"/>
</dbReference>
<proteinExistence type="predicted"/>
<dbReference type="Pfam" id="PF13481">
    <property type="entry name" value="AAA_25"/>
    <property type="match status" value="1"/>
</dbReference>
<dbReference type="AlphaFoldDB" id="A0A7C3KHC8"/>
<protein>
    <recommendedName>
        <fullName evidence="2">AAA family ATPase</fullName>
    </recommendedName>
</protein>
<dbReference type="InterPro" id="IPR034154">
    <property type="entry name" value="TOPRIM_DnaG/twinkle"/>
</dbReference>
<dbReference type="InterPro" id="IPR027417">
    <property type="entry name" value="P-loop_NTPase"/>
</dbReference>
<reference evidence="1" key="1">
    <citation type="journal article" date="2020" name="mSystems">
        <title>Genome- and Community-Level Interaction Insights into Carbon Utilization and Element Cycling Functions of Hydrothermarchaeota in Hydrothermal Sediment.</title>
        <authorList>
            <person name="Zhou Z."/>
            <person name="Liu Y."/>
            <person name="Xu W."/>
            <person name="Pan J."/>
            <person name="Luo Z.H."/>
            <person name="Li M."/>
        </authorList>
    </citation>
    <scope>NUCLEOTIDE SEQUENCE [LARGE SCALE GENOMIC DNA]</scope>
    <source>
        <strain evidence="1">SpSt-418</strain>
    </source>
</reference>